<dbReference type="CDD" id="cd00082">
    <property type="entry name" value="HisKA"/>
    <property type="match status" value="1"/>
</dbReference>
<gene>
    <name evidence="15" type="ORF">D7I43_17095</name>
</gene>
<evidence type="ECO:0000256" key="8">
    <source>
        <dbReference type="ARBA" id="ARBA00022777"/>
    </source>
</evidence>
<dbReference type="Pfam" id="PF00672">
    <property type="entry name" value="HAMP"/>
    <property type="match status" value="1"/>
</dbReference>
<dbReference type="SMART" id="SM00388">
    <property type="entry name" value="HisKA"/>
    <property type="match status" value="1"/>
</dbReference>
<comment type="catalytic activity">
    <reaction evidence="1">
        <text>ATP + protein L-histidine = ADP + protein N-phospho-L-histidine.</text>
        <dbReference type="EC" id="2.7.13.3"/>
    </reaction>
</comment>
<evidence type="ECO:0000256" key="10">
    <source>
        <dbReference type="ARBA" id="ARBA00023012"/>
    </source>
</evidence>
<feature type="transmembrane region" description="Helical" evidence="12">
    <location>
        <begin position="25"/>
        <end position="47"/>
    </location>
</feature>
<evidence type="ECO:0000313" key="15">
    <source>
        <dbReference type="EMBL" id="RKF26283.1"/>
    </source>
</evidence>
<dbReference type="EMBL" id="RAQQ01000011">
    <property type="protein sequence ID" value="RKF26283.1"/>
    <property type="molecule type" value="Genomic_DNA"/>
</dbReference>
<dbReference type="InterPro" id="IPR003661">
    <property type="entry name" value="HisK_dim/P_dom"/>
</dbReference>
<sequence length="397" mass="41583">MPLLGRAGHAGGVLRLRSGTVGARFTILYAVVFLASGVGLLGLAFLLSGGGTSNAVPARNPPASALGDLDAAQQRIRQLEEQLAGADAQQARQLLVGSLVALTVMAVVSLLLGRVLARRVLRPLRLITRATRDISADSLHRRLAVTGPADEVKDLADTIDELLQRLEASFVAQRRFVANASHELRTPLTTMRASLDVAVAKPDPDASTVALADRLRTQLDRVDHLLDGFLVLARAQHGALADTAVVDLADLVGAALRERSADARAKGLRVASVVPSATHVQGSEALLGRLVGNLVDNAVTHNEQGGWIRMAASATEEQEIALIVETGGRVLDQREVDRLAQPFERLGAERTGSSGLGLSIVAAVAAAHGGRLALLARPEGGLRVSVTLPAAKVPVRA</sequence>
<evidence type="ECO:0000313" key="16">
    <source>
        <dbReference type="Proteomes" id="UP000285744"/>
    </source>
</evidence>
<evidence type="ECO:0000256" key="2">
    <source>
        <dbReference type="ARBA" id="ARBA00004141"/>
    </source>
</evidence>
<dbReference type="SMART" id="SM00304">
    <property type="entry name" value="HAMP"/>
    <property type="match status" value="1"/>
</dbReference>
<dbReference type="SMART" id="SM00387">
    <property type="entry name" value="HATPase_c"/>
    <property type="match status" value="1"/>
</dbReference>
<evidence type="ECO:0000256" key="11">
    <source>
        <dbReference type="ARBA" id="ARBA00023136"/>
    </source>
</evidence>
<dbReference type="AlphaFoldDB" id="A0A420EZY9"/>
<evidence type="ECO:0000259" key="13">
    <source>
        <dbReference type="PROSITE" id="PS50109"/>
    </source>
</evidence>
<name>A0A420EZY9_9ACTN</name>
<protein>
    <recommendedName>
        <fullName evidence="4">histidine kinase</fullName>
        <ecNumber evidence="4">2.7.13.3</ecNumber>
    </recommendedName>
</protein>
<proteinExistence type="predicted"/>
<organism evidence="15 16">
    <name type="scientific">Micromonospora globbae</name>
    <dbReference type="NCBI Taxonomy" id="1894969"/>
    <lineage>
        <taxon>Bacteria</taxon>
        <taxon>Bacillati</taxon>
        <taxon>Actinomycetota</taxon>
        <taxon>Actinomycetes</taxon>
        <taxon>Micromonosporales</taxon>
        <taxon>Micromonosporaceae</taxon>
        <taxon>Micromonospora</taxon>
    </lineage>
</organism>
<dbReference type="Proteomes" id="UP000285744">
    <property type="component" value="Unassembled WGS sequence"/>
</dbReference>
<dbReference type="InterPro" id="IPR003660">
    <property type="entry name" value="HAMP_dom"/>
</dbReference>
<keyword evidence="8 15" id="KW-0418">Kinase</keyword>
<dbReference type="GO" id="GO:0000155">
    <property type="term" value="F:phosphorelay sensor kinase activity"/>
    <property type="evidence" value="ECO:0007669"/>
    <property type="project" value="InterPro"/>
</dbReference>
<feature type="transmembrane region" description="Helical" evidence="12">
    <location>
        <begin position="94"/>
        <end position="117"/>
    </location>
</feature>
<evidence type="ECO:0000256" key="4">
    <source>
        <dbReference type="ARBA" id="ARBA00012438"/>
    </source>
</evidence>
<evidence type="ECO:0000259" key="14">
    <source>
        <dbReference type="PROSITE" id="PS50885"/>
    </source>
</evidence>
<accession>A0A420EZY9</accession>
<evidence type="ECO:0000256" key="7">
    <source>
        <dbReference type="ARBA" id="ARBA00022692"/>
    </source>
</evidence>
<dbReference type="Pfam" id="PF00512">
    <property type="entry name" value="HisKA"/>
    <property type="match status" value="1"/>
</dbReference>
<dbReference type="CDD" id="cd00075">
    <property type="entry name" value="HATPase"/>
    <property type="match status" value="1"/>
</dbReference>
<dbReference type="OrthoDB" id="9786919at2"/>
<dbReference type="Pfam" id="PF02518">
    <property type="entry name" value="HATPase_c"/>
    <property type="match status" value="1"/>
</dbReference>
<evidence type="ECO:0000256" key="6">
    <source>
        <dbReference type="ARBA" id="ARBA00022679"/>
    </source>
</evidence>
<keyword evidence="11 12" id="KW-0472">Membrane</keyword>
<evidence type="ECO:0000256" key="9">
    <source>
        <dbReference type="ARBA" id="ARBA00022989"/>
    </source>
</evidence>
<evidence type="ECO:0000256" key="3">
    <source>
        <dbReference type="ARBA" id="ARBA00004236"/>
    </source>
</evidence>
<keyword evidence="7 12" id="KW-0812">Transmembrane</keyword>
<dbReference type="Gene3D" id="3.30.565.10">
    <property type="entry name" value="Histidine kinase-like ATPase, C-terminal domain"/>
    <property type="match status" value="1"/>
</dbReference>
<dbReference type="SUPFAM" id="SSF158472">
    <property type="entry name" value="HAMP domain-like"/>
    <property type="match status" value="1"/>
</dbReference>
<dbReference type="PANTHER" id="PTHR45436">
    <property type="entry name" value="SENSOR HISTIDINE KINASE YKOH"/>
    <property type="match status" value="1"/>
</dbReference>
<comment type="caution">
    <text evidence="15">The sequence shown here is derived from an EMBL/GenBank/DDBJ whole genome shotgun (WGS) entry which is preliminary data.</text>
</comment>
<dbReference type="InterPro" id="IPR003594">
    <property type="entry name" value="HATPase_dom"/>
</dbReference>
<dbReference type="InterPro" id="IPR005467">
    <property type="entry name" value="His_kinase_dom"/>
</dbReference>
<comment type="subcellular location">
    <subcellularLocation>
        <location evidence="3">Cell membrane</location>
    </subcellularLocation>
    <subcellularLocation>
        <location evidence="2">Membrane</location>
        <topology evidence="2">Multi-pass membrane protein</topology>
    </subcellularLocation>
</comment>
<dbReference type="PANTHER" id="PTHR45436:SF15">
    <property type="entry name" value="SENSOR HISTIDINE KINASE CUSS"/>
    <property type="match status" value="1"/>
</dbReference>
<dbReference type="InterPro" id="IPR036097">
    <property type="entry name" value="HisK_dim/P_sf"/>
</dbReference>
<dbReference type="SUPFAM" id="SSF47384">
    <property type="entry name" value="Homodimeric domain of signal transducing histidine kinase"/>
    <property type="match status" value="1"/>
</dbReference>
<evidence type="ECO:0000256" key="1">
    <source>
        <dbReference type="ARBA" id="ARBA00000085"/>
    </source>
</evidence>
<dbReference type="PROSITE" id="PS50885">
    <property type="entry name" value="HAMP"/>
    <property type="match status" value="1"/>
</dbReference>
<dbReference type="EC" id="2.7.13.3" evidence="4"/>
<dbReference type="PROSITE" id="PS50109">
    <property type="entry name" value="HIS_KIN"/>
    <property type="match status" value="1"/>
</dbReference>
<keyword evidence="6" id="KW-0808">Transferase</keyword>
<dbReference type="InterPro" id="IPR050428">
    <property type="entry name" value="TCS_sensor_his_kinase"/>
</dbReference>
<dbReference type="CDD" id="cd06225">
    <property type="entry name" value="HAMP"/>
    <property type="match status" value="1"/>
</dbReference>
<reference evidence="15 16" key="1">
    <citation type="journal article" date="2018" name="Int. J. Syst. Evol. Microbiol.">
        <title>Micromonospora globbae sp. nov., an endophytic actinomycete isolated from roots of Globba winitii C. H. Wright.</title>
        <authorList>
            <person name="Kuncharoen N."/>
            <person name="Pittayakhajonwut P."/>
            <person name="Tanasupawat S."/>
        </authorList>
    </citation>
    <scope>NUCLEOTIDE SEQUENCE [LARGE SCALE GENOMIC DNA]</scope>
    <source>
        <strain evidence="15 16">WPS1-2</strain>
    </source>
</reference>
<dbReference type="SUPFAM" id="SSF55874">
    <property type="entry name" value="ATPase domain of HSP90 chaperone/DNA topoisomerase II/histidine kinase"/>
    <property type="match status" value="1"/>
</dbReference>
<keyword evidence="9 12" id="KW-1133">Transmembrane helix</keyword>
<dbReference type="Gene3D" id="6.10.340.10">
    <property type="match status" value="1"/>
</dbReference>
<dbReference type="GO" id="GO:0005886">
    <property type="term" value="C:plasma membrane"/>
    <property type="evidence" value="ECO:0007669"/>
    <property type="project" value="UniProtKB-SubCell"/>
</dbReference>
<feature type="domain" description="Histidine kinase" evidence="13">
    <location>
        <begin position="179"/>
        <end position="392"/>
    </location>
</feature>
<feature type="domain" description="HAMP" evidence="14">
    <location>
        <begin position="118"/>
        <end position="171"/>
    </location>
</feature>
<keyword evidence="5" id="KW-0597">Phosphoprotein</keyword>
<evidence type="ECO:0000256" key="12">
    <source>
        <dbReference type="SAM" id="Phobius"/>
    </source>
</evidence>
<dbReference type="InterPro" id="IPR036890">
    <property type="entry name" value="HATPase_C_sf"/>
</dbReference>
<dbReference type="Gene3D" id="1.10.287.130">
    <property type="match status" value="1"/>
</dbReference>
<keyword evidence="10" id="KW-0902">Two-component regulatory system</keyword>
<evidence type="ECO:0000256" key="5">
    <source>
        <dbReference type="ARBA" id="ARBA00022553"/>
    </source>
</evidence>